<dbReference type="AlphaFoldDB" id="A0A1H9QDB9"/>
<feature type="transmembrane region" description="Helical" evidence="1">
    <location>
        <begin position="87"/>
        <end position="107"/>
    </location>
</feature>
<keyword evidence="1" id="KW-1133">Transmembrane helix</keyword>
<feature type="transmembrane region" description="Helical" evidence="1">
    <location>
        <begin position="119"/>
        <end position="144"/>
    </location>
</feature>
<name>A0A1H9QDB9_9STRE</name>
<evidence type="ECO:0000256" key="1">
    <source>
        <dbReference type="SAM" id="Phobius"/>
    </source>
</evidence>
<protein>
    <submittedName>
        <fullName evidence="2">Uncharacterized protein</fullName>
    </submittedName>
</protein>
<dbReference type="RefSeq" id="WP_074627535.1">
    <property type="nucleotide sequence ID" value="NZ_FOGM01000005.1"/>
</dbReference>
<reference evidence="2 3" key="1">
    <citation type="submission" date="2016-10" db="EMBL/GenBank/DDBJ databases">
        <authorList>
            <person name="de Groot N.N."/>
        </authorList>
    </citation>
    <scope>NUCLEOTIDE SEQUENCE [LARGE SCALE GENOMIC DNA]</scope>
    <source>
        <strain evidence="2 3">VTM2R47</strain>
    </source>
</reference>
<feature type="transmembrane region" description="Helical" evidence="1">
    <location>
        <begin position="63"/>
        <end position="81"/>
    </location>
</feature>
<keyword evidence="1" id="KW-0472">Membrane</keyword>
<evidence type="ECO:0000313" key="2">
    <source>
        <dbReference type="EMBL" id="SER57803.1"/>
    </source>
</evidence>
<organism evidence="2 3">
    <name type="scientific">Streptococcus gallolyticus</name>
    <dbReference type="NCBI Taxonomy" id="315405"/>
    <lineage>
        <taxon>Bacteria</taxon>
        <taxon>Bacillati</taxon>
        <taxon>Bacillota</taxon>
        <taxon>Bacilli</taxon>
        <taxon>Lactobacillales</taxon>
        <taxon>Streptococcaceae</taxon>
        <taxon>Streptococcus</taxon>
    </lineage>
</organism>
<feature type="transmembrane region" description="Helical" evidence="1">
    <location>
        <begin position="12"/>
        <end position="33"/>
    </location>
</feature>
<keyword evidence="1" id="KW-0812">Transmembrane</keyword>
<proteinExistence type="predicted"/>
<feature type="transmembrane region" description="Helical" evidence="1">
    <location>
        <begin position="373"/>
        <end position="406"/>
    </location>
</feature>
<feature type="transmembrane region" description="Helical" evidence="1">
    <location>
        <begin position="261"/>
        <end position="282"/>
    </location>
</feature>
<feature type="transmembrane region" description="Helical" evidence="1">
    <location>
        <begin position="220"/>
        <end position="249"/>
    </location>
</feature>
<dbReference type="Proteomes" id="UP000182712">
    <property type="component" value="Unassembled WGS sequence"/>
</dbReference>
<accession>A0A1H9QDB9</accession>
<sequence>MKLNFSINKFYSYIIAFLLLLDGSSMWQLSGVINISNTKAKLILIFFCILSILSLRDIKFSDYFIKMIMFITIYLIIYILISGYNISYFFNAFGVVFVVLIVYTYTMMRYHLIGDLAKAFVNIWIIIAIITSFLWLFGSIFHIIPLTTSTYDWSDRFLNTYTFHNIYYENPVQNTTLFGKVIARNTGIYAEAPGFSNYFLYALALEMAFFKHEKGYKLKLFVLFVTSLTTLSTKTIIFLVLIFIINYLFSVKNNKSVFTKLIRIFISIILPLVGLFILIVTLQTKSNTGSFSIRIDDVISEVKTWKDYPIFGSGIGNTEPIINHFSVKRDNNALSMGLTLLLAQGGIWLTSLYISPLILILIKSEKRFFKKSIFLFGLAVLINLVISNIILSSSFLIILASGYAFLGLTISEREQIERNFSEVSFSETT</sequence>
<feature type="transmembrane region" description="Helical" evidence="1">
    <location>
        <begin position="39"/>
        <end position="56"/>
    </location>
</feature>
<evidence type="ECO:0000313" key="3">
    <source>
        <dbReference type="Proteomes" id="UP000182712"/>
    </source>
</evidence>
<dbReference type="EMBL" id="FOGM01000005">
    <property type="protein sequence ID" value="SER57803.1"/>
    <property type="molecule type" value="Genomic_DNA"/>
</dbReference>
<feature type="transmembrane region" description="Helical" evidence="1">
    <location>
        <begin position="338"/>
        <end position="361"/>
    </location>
</feature>
<gene>
    <name evidence="2" type="ORF">SAMN04487840_105100</name>
</gene>